<feature type="region of interest" description="Disordered" evidence="1">
    <location>
        <begin position="491"/>
        <end position="609"/>
    </location>
</feature>
<feature type="compositionally biased region" description="Low complexity" evidence="1">
    <location>
        <begin position="430"/>
        <end position="454"/>
    </location>
</feature>
<sequence>MSRPPSQASSAAASTRPRANTIHPTTTTTAATAATAATTTNPLPASHARRFVTNLRLLGFDGRDDWPHPTAQTFAARNADQKQRIAATEWALFRLFDLWDPAETAQKLRPFFPPLEPLQSRNLRAALYRWLAELKKTGVLGREAVLRKTMLDECKGDRFLEVLALFSAAVLRRTLASRRGRSGHAAIARRLAAASTLSADEQRALLPLAVAHRAALASVLRRKDDKRAQFARFAATLHSKAGDISRRTRPCDGGPGADRPPVPQREADALKRQLADNWIGDRQWLGVMLHGHQPQPADAFLGTRFDSVWRMVGRGRRLEDAAPEASLLDDLQSRVREQQTRLQRWTVFHEQLRRHNTKGASASPKPLPLPLPRASDFTFDTHAQHQLPSARDVERRVVQRPALPSAYRDILSDMDAELSRVSQSHPQPAPASLRRGRASSGSAARSPVRARVPSDSWHTEPKTLVGEPRTLVGEPKTLVREQKALFEGLSAANASAHPQRRPSAKATPVDSDAARAGQLPSLRIAAPPSLPAVSPTRRRVQHPPRAEPAPVPHGRAASSSSLPSEDSAPSLPSEDSAPSQPTPFSETASTSPPEYSRSVPSLDIAAPDRNEQLLADEIINAIGNATPSPVKRPQPRMSLSLVDRTRMTLGRTPSVEPRMALGRTPSFEPVHESPDPLPVAPPAAAADAALERTASLLDRTRQSIAASSRRHASTTKQRTSRESVVSAQPDAPCASLDALDALGDQGGSGTRTPREHLLAADIDYDRVFRSRPRIATSPVFSPEKYAPDEDEDITGIDLHGVDASDTDDGFSQTLDASPSQRVRRVRY</sequence>
<dbReference type="GeneID" id="54345932"/>
<dbReference type="OrthoDB" id="5575722at2759"/>
<dbReference type="AlphaFoldDB" id="A0A6A5RH87"/>
<evidence type="ECO:0000256" key="1">
    <source>
        <dbReference type="SAM" id="MobiDB-lite"/>
    </source>
</evidence>
<feature type="region of interest" description="Disordered" evidence="1">
    <location>
        <begin position="1"/>
        <end position="30"/>
    </location>
</feature>
<feature type="region of interest" description="Disordered" evidence="1">
    <location>
        <begin position="700"/>
        <end position="731"/>
    </location>
</feature>
<feature type="region of interest" description="Disordered" evidence="1">
    <location>
        <begin position="778"/>
        <end position="827"/>
    </location>
</feature>
<feature type="domain" description="HAUS augmin-like complex subunit 6 N-terminal" evidence="2">
    <location>
        <begin position="51"/>
        <end position="248"/>
    </location>
</feature>
<dbReference type="Proteomes" id="UP000800082">
    <property type="component" value="Unassembled WGS sequence"/>
</dbReference>
<feature type="region of interest" description="Disordered" evidence="1">
    <location>
        <begin position="651"/>
        <end position="681"/>
    </location>
</feature>
<proteinExistence type="predicted"/>
<accession>A0A6A5RH87</accession>
<evidence type="ECO:0000313" key="4">
    <source>
        <dbReference type="Proteomes" id="UP000800082"/>
    </source>
</evidence>
<dbReference type="RefSeq" id="XP_033446740.1">
    <property type="nucleotide sequence ID" value="XM_033588285.1"/>
</dbReference>
<dbReference type="PANTHER" id="PTHR16151">
    <property type="entry name" value="HAUS AUGMIN-LIKE COMPLEX SUBUNIT 6"/>
    <property type="match status" value="1"/>
</dbReference>
<dbReference type="EMBL" id="ML978977">
    <property type="protein sequence ID" value="KAF1926488.1"/>
    <property type="molecule type" value="Genomic_DNA"/>
</dbReference>
<feature type="compositionally biased region" description="Polar residues" evidence="1">
    <location>
        <begin position="809"/>
        <end position="820"/>
    </location>
</feature>
<feature type="compositionally biased region" description="Polar residues" evidence="1">
    <location>
        <begin position="582"/>
        <end position="593"/>
    </location>
</feature>
<organism evidence="3 4">
    <name type="scientific">Didymella exigua CBS 183.55</name>
    <dbReference type="NCBI Taxonomy" id="1150837"/>
    <lineage>
        <taxon>Eukaryota</taxon>
        <taxon>Fungi</taxon>
        <taxon>Dikarya</taxon>
        <taxon>Ascomycota</taxon>
        <taxon>Pezizomycotina</taxon>
        <taxon>Dothideomycetes</taxon>
        <taxon>Pleosporomycetidae</taxon>
        <taxon>Pleosporales</taxon>
        <taxon>Pleosporineae</taxon>
        <taxon>Didymellaceae</taxon>
        <taxon>Didymella</taxon>
    </lineage>
</organism>
<protein>
    <recommendedName>
        <fullName evidence="2">HAUS augmin-like complex subunit 6 N-terminal domain-containing protein</fullName>
    </recommendedName>
</protein>
<evidence type="ECO:0000313" key="3">
    <source>
        <dbReference type="EMBL" id="KAF1926488.1"/>
    </source>
</evidence>
<reference evidence="3" key="1">
    <citation type="journal article" date="2020" name="Stud. Mycol.">
        <title>101 Dothideomycetes genomes: a test case for predicting lifestyles and emergence of pathogens.</title>
        <authorList>
            <person name="Haridas S."/>
            <person name="Albert R."/>
            <person name="Binder M."/>
            <person name="Bloem J."/>
            <person name="Labutti K."/>
            <person name="Salamov A."/>
            <person name="Andreopoulos B."/>
            <person name="Baker S."/>
            <person name="Barry K."/>
            <person name="Bills G."/>
            <person name="Bluhm B."/>
            <person name="Cannon C."/>
            <person name="Castanera R."/>
            <person name="Culley D."/>
            <person name="Daum C."/>
            <person name="Ezra D."/>
            <person name="Gonzalez J."/>
            <person name="Henrissat B."/>
            <person name="Kuo A."/>
            <person name="Liang C."/>
            <person name="Lipzen A."/>
            <person name="Lutzoni F."/>
            <person name="Magnuson J."/>
            <person name="Mondo S."/>
            <person name="Nolan M."/>
            <person name="Ohm R."/>
            <person name="Pangilinan J."/>
            <person name="Park H.-J."/>
            <person name="Ramirez L."/>
            <person name="Alfaro M."/>
            <person name="Sun H."/>
            <person name="Tritt A."/>
            <person name="Yoshinaga Y."/>
            <person name="Zwiers L.-H."/>
            <person name="Turgeon B."/>
            <person name="Goodwin S."/>
            <person name="Spatafora J."/>
            <person name="Crous P."/>
            <person name="Grigoriev I."/>
        </authorList>
    </citation>
    <scope>NUCLEOTIDE SEQUENCE</scope>
    <source>
        <strain evidence="3">CBS 183.55</strain>
    </source>
</reference>
<feature type="region of interest" description="Disordered" evidence="1">
    <location>
        <begin position="417"/>
        <end position="475"/>
    </location>
</feature>
<dbReference type="InterPro" id="IPR026797">
    <property type="entry name" value="HAUS_6"/>
</dbReference>
<dbReference type="GO" id="GO:0051225">
    <property type="term" value="P:spindle assembly"/>
    <property type="evidence" value="ECO:0007669"/>
    <property type="project" value="InterPro"/>
</dbReference>
<dbReference type="GO" id="GO:1990498">
    <property type="term" value="C:mitotic spindle microtubule"/>
    <property type="evidence" value="ECO:0007669"/>
    <property type="project" value="TreeGrafter"/>
</dbReference>
<gene>
    <name evidence="3" type="ORF">M421DRAFT_217476</name>
</gene>
<dbReference type="Pfam" id="PF14661">
    <property type="entry name" value="HAUS6_N"/>
    <property type="match status" value="1"/>
</dbReference>
<dbReference type="GO" id="GO:0008017">
    <property type="term" value="F:microtubule binding"/>
    <property type="evidence" value="ECO:0007669"/>
    <property type="project" value="TreeGrafter"/>
</dbReference>
<dbReference type="GO" id="GO:0070652">
    <property type="term" value="C:HAUS complex"/>
    <property type="evidence" value="ECO:0007669"/>
    <property type="project" value="InterPro"/>
</dbReference>
<feature type="region of interest" description="Disordered" evidence="1">
    <location>
        <begin position="244"/>
        <end position="263"/>
    </location>
</feature>
<dbReference type="PANTHER" id="PTHR16151:SF2">
    <property type="entry name" value="HAUS AUGMIN-LIKE COMPLEX SUBUNIT 6"/>
    <property type="match status" value="1"/>
</dbReference>
<evidence type="ECO:0000259" key="2">
    <source>
        <dbReference type="Pfam" id="PF14661"/>
    </source>
</evidence>
<name>A0A6A5RH87_9PLEO</name>
<feature type="compositionally biased region" description="Low complexity" evidence="1">
    <location>
        <begin position="556"/>
        <end position="579"/>
    </location>
</feature>
<dbReference type="InterPro" id="IPR028163">
    <property type="entry name" value="HAUS_6_N"/>
</dbReference>
<feature type="compositionally biased region" description="Polar residues" evidence="1">
    <location>
        <begin position="714"/>
        <end position="726"/>
    </location>
</feature>
<keyword evidence="4" id="KW-1185">Reference proteome</keyword>